<reference evidence="2" key="1">
    <citation type="submission" date="2022-12" db="EMBL/GenBank/DDBJ databases">
        <title>Genome assemblies of Blomia tropicalis.</title>
        <authorList>
            <person name="Cui Y."/>
        </authorList>
    </citation>
    <scope>NUCLEOTIDE SEQUENCE</scope>
    <source>
        <tissue evidence="2">Adult mites</tissue>
    </source>
</reference>
<evidence type="ECO:0000256" key="1">
    <source>
        <dbReference type="SAM" id="Phobius"/>
    </source>
</evidence>
<evidence type="ECO:0000313" key="2">
    <source>
        <dbReference type="EMBL" id="KAJ6216989.1"/>
    </source>
</evidence>
<comment type="caution">
    <text evidence="2">The sequence shown here is derived from an EMBL/GenBank/DDBJ whole genome shotgun (WGS) entry which is preliminary data.</text>
</comment>
<protein>
    <submittedName>
        <fullName evidence="2">Uncharacterized protein</fullName>
    </submittedName>
</protein>
<gene>
    <name evidence="2" type="ORF">RDWZM_008146</name>
</gene>
<keyword evidence="1" id="KW-0472">Membrane</keyword>
<name>A0A9Q0M0U0_BLOTA</name>
<dbReference type="AlphaFoldDB" id="A0A9Q0M0U0"/>
<feature type="transmembrane region" description="Helical" evidence="1">
    <location>
        <begin position="68"/>
        <end position="94"/>
    </location>
</feature>
<dbReference type="Proteomes" id="UP001142055">
    <property type="component" value="Chromosome 3"/>
</dbReference>
<proteinExistence type="predicted"/>
<accession>A0A9Q0M0U0</accession>
<keyword evidence="1" id="KW-0812">Transmembrane</keyword>
<sequence length="115" mass="13568">MKTDGDMEMYKFMDRLPFSFRLLNVDGAAVWSESNILITIIINGENEPNEKLNELNQRQNGNRPYGNYFLVLLLLLLLLSAKVMITDCMFRYLVCYLMEQRPKNQESNYVQYEIV</sequence>
<dbReference type="EMBL" id="JAPWDV010000003">
    <property type="protein sequence ID" value="KAJ6216989.1"/>
    <property type="molecule type" value="Genomic_DNA"/>
</dbReference>
<organism evidence="2 3">
    <name type="scientific">Blomia tropicalis</name>
    <name type="common">Mite</name>
    <dbReference type="NCBI Taxonomy" id="40697"/>
    <lineage>
        <taxon>Eukaryota</taxon>
        <taxon>Metazoa</taxon>
        <taxon>Ecdysozoa</taxon>
        <taxon>Arthropoda</taxon>
        <taxon>Chelicerata</taxon>
        <taxon>Arachnida</taxon>
        <taxon>Acari</taxon>
        <taxon>Acariformes</taxon>
        <taxon>Sarcoptiformes</taxon>
        <taxon>Astigmata</taxon>
        <taxon>Glycyphagoidea</taxon>
        <taxon>Echimyopodidae</taxon>
        <taxon>Blomia</taxon>
    </lineage>
</organism>
<keyword evidence="1" id="KW-1133">Transmembrane helix</keyword>
<evidence type="ECO:0000313" key="3">
    <source>
        <dbReference type="Proteomes" id="UP001142055"/>
    </source>
</evidence>
<keyword evidence="3" id="KW-1185">Reference proteome</keyword>